<dbReference type="GO" id="GO:0009055">
    <property type="term" value="F:electron transfer activity"/>
    <property type="evidence" value="ECO:0007669"/>
    <property type="project" value="InterPro"/>
</dbReference>
<dbReference type="InterPro" id="IPR036909">
    <property type="entry name" value="Cyt_c-like_dom_sf"/>
</dbReference>
<dbReference type="InterPro" id="IPR038414">
    <property type="entry name" value="CcoP_N_sf"/>
</dbReference>
<dbReference type="eggNOG" id="COG2010">
    <property type="taxonomic scope" value="Bacteria"/>
</dbReference>
<dbReference type="Pfam" id="PF13442">
    <property type="entry name" value="Cytochrome_CBB3"/>
    <property type="match status" value="1"/>
</dbReference>
<dbReference type="AlphaFoldDB" id="A0A143BNU0"/>
<feature type="transmembrane region" description="Helical" evidence="5">
    <location>
        <begin position="32"/>
        <end position="51"/>
    </location>
</feature>
<dbReference type="SUPFAM" id="SSF46626">
    <property type="entry name" value="Cytochrome c"/>
    <property type="match status" value="1"/>
</dbReference>
<feature type="domain" description="Cytochrome c" evidence="6">
    <location>
        <begin position="96"/>
        <end position="175"/>
    </location>
</feature>
<dbReference type="STRING" id="1379270.GEMMAAP_18340"/>
<dbReference type="PANTHER" id="PTHR33751">
    <property type="entry name" value="CBB3-TYPE CYTOCHROME C OXIDASE SUBUNIT FIXP"/>
    <property type="match status" value="1"/>
</dbReference>
<dbReference type="KEGG" id="gph:GEMMAAP_18340"/>
<evidence type="ECO:0000313" key="8">
    <source>
        <dbReference type="Proteomes" id="UP000076404"/>
    </source>
</evidence>
<accession>A0A143BNU0</accession>
<organism evidence="7 8">
    <name type="scientific">Gemmatimonas phototrophica</name>
    <dbReference type="NCBI Taxonomy" id="1379270"/>
    <lineage>
        <taxon>Bacteria</taxon>
        <taxon>Pseudomonadati</taxon>
        <taxon>Gemmatimonadota</taxon>
        <taxon>Gemmatimonadia</taxon>
        <taxon>Gemmatimonadales</taxon>
        <taxon>Gemmatimonadaceae</taxon>
        <taxon>Gemmatimonas</taxon>
    </lineage>
</organism>
<dbReference type="GO" id="GO:0020037">
    <property type="term" value="F:heme binding"/>
    <property type="evidence" value="ECO:0007669"/>
    <property type="project" value="InterPro"/>
</dbReference>
<keyword evidence="5" id="KW-0472">Membrane</keyword>
<dbReference type="EMBL" id="CP011454">
    <property type="protein sequence ID" value="AMW06212.1"/>
    <property type="molecule type" value="Genomic_DNA"/>
</dbReference>
<dbReference type="OrthoDB" id="9811281at2"/>
<evidence type="ECO:0000313" key="7">
    <source>
        <dbReference type="EMBL" id="AMW06212.1"/>
    </source>
</evidence>
<evidence type="ECO:0000256" key="2">
    <source>
        <dbReference type="ARBA" id="ARBA00022723"/>
    </source>
</evidence>
<gene>
    <name evidence="7" type="ORF">GEMMAAP_18340</name>
</gene>
<sequence length="192" mass="20500">MAAPEKKDGLQDKLLDHTYDGIQEYDNPMPRWWLLTFAATIIFSVIYVFNIGPVGNGNGRIADYEADMAAYAKAHPAPTGGDMSGDQLLALAKNEEAVEEGKETYTAYCASCHAPDGGGLIGPNLADAYWIHGGTITDIYKTVTNGVLEKGMPPWGKTLKPDQLAEVVAYVSTLKGTTPASPKAPQGNLVTP</sequence>
<keyword evidence="8" id="KW-1185">Reference proteome</keyword>
<keyword evidence="1 4" id="KW-0349">Heme</keyword>
<dbReference type="Gene3D" id="1.10.760.10">
    <property type="entry name" value="Cytochrome c-like domain"/>
    <property type="match status" value="1"/>
</dbReference>
<name>A0A143BNU0_9BACT</name>
<reference evidence="7 8" key="2">
    <citation type="journal article" date="2016" name="Environ. Microbiol. Rep.">
        <title>Metagenomic evidence for the presence of phototrophic Gemmatimonadetes bacteria in diverse environments.</title>
        <authorList>
            <person name="Zeng Y."/>
            <person name="Baumbach J."/>
            <person name="Barbosa E.G."/>
            <person name="Azevedo V."/>
            <person name="Zhang C."/>
            <person name="Koblizek M."/>
        </authorList>
    </citation>
    <scope>NUCLEOTIDE SEQUENCE [LARGE SCALE GENOMIC DNA]</scope>
    <source>
        <strain evidence="7 8">AP64</strain>
    </source>
</reference>
<keyword evidence="5" id="KW-1133">Transmembrane helix</keyword>
<dbReference type="Gene3D" id="6.10.280.130">
    <property type="match status" value="1"/>
</dbReference>
<keyword evidence="5" id="KW-0812">Transmembrane</keyword>
<dbReference type="RefSeq" id="WP_043581762.1">
    <property type="nucleotide sequence ID" value="NZ_CP011454.1"/>
</dbReference>
<dbReference type="InterPro" id="IPR032858">
    <property type="entry name" value="CcoP_N"/>
</dbReference>
<dbReference type="GO" id="GO:0046872">
    <property type="term" value="F:metal ion binding"/>
    <property type="evidence" value="ECO:0007669"/>
    <property type="project" value="UniProtKB-KW"/>
</dbReference>
<dbReference type="Pfam" id="PF14715">
    <property type="entry name" value="FixP_N"/>
    <property type="match status" value="1"/>
</dbReference>
<dbReference type="InterPro" id="IPR050597">
    <property type="entry name" value="Cytochrome_c_Oxidase_Subunit"/>
</dbReference>
<evidence type="ECO:0000256" key="1">
    <source>
        <dbReference type="ARBA" id="ARBA00022617"/>
    </source>
</evidence>
<reference evidence="7 8" key="1">
    <citation type="journal article" date="2014" name="Proc. Natl. Acad. Sci. U.S.A.">
        <title>Functional type 2 photosynthetic reaction centers found in the rare bacterial phylum Gemmatimonadetes.</title>
        <authorList>
            <person name="Zeng Y."/>
            <person name="Feng F."/>
            <person name="Medova H."/>
            <person name="Dean J."/>
            <person name="Koblizek M."/>
        </authorList>
    </citation>
    <scope>NUCLEOTIDE SEQUENCE [LARGE SCALE GENOMIC DNA]</scope>
    <source>
        <strain evidence="7 8">AP64</strain>
    </source>
</reference>
<dbReference type="Proteomes" id="UP000076404">
    <property type="component" value="Chromosome"/>
</dbReference>
<proteinExistence type="predicted"/>
<evidence type="ECO:0000259" key="6">
    <source>
        <dbReference type="PROSITE" id="PS51007"/>
    </source>
</evidence>
<evidence type="ECO:0000256" key="5">
    <source>
        <dbReference type="SAM" id="Phobius"/>
    </source>
</evidence>
<protein>
    <recommendedName>
        <fullName evidence="6">Cytochrome c domain-containing protein</fullName>
    </recommendedName>
</protein>
<evidence type="ECO:0000256" key="4">
    <source>
        <dbReference type="PROSITE-ProRule" id="PRU00433"/>
    </source>
</evidence>
<keyword evidence="3 4" id="KW-0408">Iron</keyword>
<dbReference type="PANTHER" id="PTHR33751:SF1">
    <property type="entry name" value="CBB3-TYPE CYTOCHROME C OXIDASE SUBUNIT FIXP"/>
    <property type="match status" value="1"/>
</dbReference>
<dbReference type="PROSITE" id="PS51007">
    <property type="entry name" value="CYTC"/>
    <property type="match status" value="1"/>
</dbReference>
<keyword evidence="2 4" id="KW-0479">Metal-binding</keyword>
<evidence type="ECO:0000256" key="3">
    <source>
        <dbReference type="ARBA" id="ARBA00023004"/>
    </source>
</evidence>
<dbReference type="InterPro" id="IPR009056">
    <property type="entry name" value="Cyt_c-like_dom"/>
</dbReference>